<dbReference type="CDD" id="cd01647">
    <property type="entry name" value="RT_LTR"/>
    <property type="match status" value="1"/>
</dbReference>
<gene>
    <name evidence="3" type="ORF">Tco_0773666</name>
</gene>
<dbReference type="Pfam" id="PF17919">
    <property type="entry name" value="RT_RNaseH_2"/>
    <property type="match status" value="1"/>
</dbReference>
<evidence type="ECO:0000313" key="3">
    <source>
        <dbReference type="EMBL" id="GJS91030.1"/>
    </source>
</evidence>
<organism evidence="3 4">
    <name type="scientific">Tanacetum coccineum</name>
    <dbReference type="NCBI Taxonomy" id="301880"/>
    <lineage>
        <taxon>Eukaryota</taxon>
        <taxon>Viridiplantae</taxon>
        <taxon>Streptophyta</taxon>
        <taxon>Embryophyta</taxon>
        <taxon>Tracheophyta</taxon>
        <taxon>Spermatophyta</taxon>
        <taxon>Magnoliopsida</taxon>
        <taxon>eudicotyledons</taxon>
        <taxon>Gunneridae</taxon>
        <taxon>Pentapetalae</taxon>
        <taxon>asterids</taxon>
        <taxon>campanulids</taxon>
        <taxon>Asterales</taxon>
        <taxon>Asteraceae</taxon>
        <taxon>Asteroideae</taxon>
        <taxon>Anthemideae</taxon>
        <taxon>Anthemidinae</taxon>
        <taxon>Tanacetum</taxon>
    </lineage>
</organism>
<accession>A0ABQ4ZPV1</accession>
<feature type="compositionally biased region" description="Gly residues" evidence="1">
    <location>
        <begin position="386"/>
        <end position="400"/>
    </location>
</feature>
<dbReference type="EMBL" id="BQNB010011473">
    <property type="protein sequence ID" value="GJS91030.1"/>
    <property type="molecule type" value="Genomic_DNA"/>
</dbReference>
<reference evidence="3" key="1">
    <citation type="journal article" date="2022" name="Int. J. Mol. Sci.">
        <title>Draft Genome of Tanacetum Coccineum: Genomic Comparison of Closely Related Tanacetum-Family Plants.</title>
        <authorList>
            <person name="Yamashiro T."/>
            <person name="Shiraishi A."/>
            <person name="Nakayama K."/>
            <person name="Satake H."/>
        </authorList>
    </citation>
    <scope>NUCLEOTIDE SEQUENCE</scope>
</reference>
<dbReference type="Gene3D" id="2.40.70.10">
    <property type="entry name" value="Acid Proteases"/>
    <property type="match status" value="1"/>
</dbReference>
<keyword evidence="3" id="KW-0548">Nucleotidyltransferase</keyword>
<dbReference type="Pfam" id="PF08284">
    <property type="entry name" value="RVP_2"/>
    <property type="match status" value="1"/>
</dbReference>
<keyword evidence="3" id="KW-0808">Transferase</keyword>
<dbReference type="GO" id="GO:0003964">
    <property type="term" value="F:RNA-directed DNA polymerase activity"/>
    <property type="evidence" value="ECO:0007669"/>
    <property type="project" value="UniProtKB-KW"/>
</dbReference>
<dbReference type="PANTHER" id="PTHR24559:SF427">
    <property type="entry name" value="RNA-DIRECTED DNA POLYMERASE"/>
    <property type="match status" value="1"/>
</dbReference>
<dbReference type="PROSITE" id="PS50878">
    <property type="entry name" value="RT_POL"/>
    <property type="match status" value="1"/>
</dbReference>
<dbReference type="SUPFAM" id="SSF56672">
    <property type="entry name" value="DNA/RNA polymerases"/>
    <property type="match status" value="1"/>
</dbReference>
<feature type="region of interest" description="Disordered" evidence="1">
    <location>
        <begin position="369"/>
        <end position="420"/>
    </location>
</feature>
<dbReference type="Gene3D" id="3.30.70.270">
    <property type="match status" value="1"/>
</dbReference>
<dbReference type="InterPro" id="IPR000477">
    <property type="entry name" value="RT_dom"/>
</dbReference>
<sequence length="1078" mass="121694">MTKTISTISNYIVMAALVISISSDSSDEGVGSFIPRVILFGSIPDVIPVVSEIPSEVPIAPKVAAIDVASPTGDKPIGRIYRTHPGEPCRALTTRKSVGPLLSHRLELRYTSHHLDHFTSGLSSFDHSPSDHSSSGHSTLDHSSFGHTLPVTTIADSSTPSRFVYPPLARTSWYSEAYRHWRSPTATVTLPIPALRALVPAHADLLPPHKRFRDSILLEDSVEDDIDADVLADIESDATAIEAAATRDVKAEIDVGIGFEVDVGVDREYEAESSARGIVKIEMDRVIEPVVADDIAKDASEDYPDMVSTNGSREVMQLGLDVSMQELYNHMHEIPIDRITEEKREASRHIDDGECESRQALAAYEENHAAQPVVESKSQNEDDGDNGNGEGNGEGNGRGNGNENRRGNGNGNPNRNDRGAMPVARKCTYHVFVKCQPLNFKGTEGVVRLTRLFKKMETIFHISNCPERYQVKYATCTLLNSALTWWNSHKRTIGADATFSMSWRELMKLMTEVYYPRNEIQKMETKLWNLIIKGADRSFVSSIFSALLDVIPSTLDVSYAIELADRRVAETNTVLRGCMLGLLGHPFNVDLMPVKLGSFNFITGMDWLANHHAVIVWDEKIMRIPYGDEVLIVQGYRSGEGKKSKLSIISCNKTQKYIKMGCPTFLAQVTRKETEDNSEEKRLKDVPIVRDFPKVFPEELPGLPPTLAPLELQELSTQLQQLSDKGFIRLSSSPWGALVLFVKKKDGSFWICINYREQNKLTVKNQYPLPRIDDLFDKLPGSRVYSKIDMRSGYHQLKVWEEDIPKMVFRTRYGHYEFQVMPFRLANAPALFMDLMNQVCKPYLDKFVIVFIDDILIYSKNKKEHEEYLKLILRLLKKEELYTKFSKCEFWLSKLTQKSMKFDWGEKEEAAFQLLKQKLCSALILALPEGSENFMVYCDASHKGLGAVLMQGEKFIAYTSRQLKIHEKNYTTHDLELGAVVFALKMQRHYMYGTKCIMFTDHKRMANVVADALSQKERIKPLRVRALVMTIGLNLTKRILNAQAEARKEENFGTKDLCGMIKKLEPHADGTLCLKNRS</sequence>
<feature type="domain" description="Reverse transcriptase" evidence="2">
    <location>
        <begin position="723"/>
        <end position="919"/>
    </location>
</feature>
<reference evidence="3" key="2">
    <citation type="submission" date="2022-01" db="EMBL/GenBank/DDBJ databases">
        <authorList>
            <person name="Yamashiro T."/>
            <person name="Shiraishi A."/>
            <person name="Satake H."/>
            <person name="Nakayama K."/>
        </authorList>
    </citation>
    <scope>NUCLEOTIDE SEQUENCE</scope>
</reference>
<dbReference type="CDD" id="cd09274">
    <property type="entry name" value="RNase_HI_RT_Ty3"/>
    <property type="match status" value="1"/>
</dbReference>
<dbReference type="InterPro" id="IPR041577">
    <property type="entry name" value="RT_RNaseH_2"/>
</dbReference>
<dbReference type="Gene3D" id="3.10.10.10">
    <property type="entry name" value="HIV Type 1 Reverse Transcriptase, subunit A, domain 1"/>
    <property type="match status" value="1"/>
</dbReference>
<evidence type="ECO:0000256" key="1">
    <source>
        <dbReference type="SAM" id="MobiDB-lite"/>
    </source>
</evidence>
<dbReference type="Proteomes" id="UP001151760">
    <property type="component" value="Unassembled WGS sequence"/>
</dbReference>
<dbReference type="Gene3D" id="3.10.20.370">
    <property type="match status" value="1"/>
</dbReference>
<dbReference type="PANTHER" id="PTHR24559">
    <property type="entry name" value="TRANSPOSON TY3-I GAG-POL POLYPROTEIN"/>
    <property type="match status" value="1"/>
</dbReference>
<dbReference type="Pfam" id="PF00078">
    <property type="entry name" value="RVT_1"/>
    <property type="match status" value="1"/>
</dbReference>
<dbReference type="InterPro" id="IPR021109">
    <property type="entry name" value="Peptidase_aspartic_dom_sf"/>
</dbReference>
<protein>
    <submittedName>
        <fullName evidence="3">Reverse transcriptase domain-containing protein</fullName>
    </submittedName>
</protein>
<evidence type="ECO:0000259" key="2">
    <source>
        <dbReference type="PROSITE" id="PS50878"/>
    </source>
</evidence>
<evidence type="ECO:0000313" key="4">
    <source>
        <dbReference type="Proteomes" id="UP001151760"/>
    </source>
</evidence>
<comment type="caution">
    <text evidence="3">The sequence shown here is derived from an EMBL/GenBank/DDBJ whole genome shotgun (WGS) entry which is preliminary data.</text>
</comment>
<keyword evidence="3" id="KW-0695">RNA-directed DNA polymerase</keyword>
<keyword evidence="4" id="KW-1185">Reference proteome</keyword>
<proteinExistence type="predicted"/>
<name>A0ABQ4ZPV1_9ASTR</name>
<dbReference type="CDD" id="cd00303">
    <property type="entry name" value="retropepsin_like"/>
    <property type="match status" value="1"/>
</dbReference>
<dbReference type="InterPro" id="IPR053134">
    <property type="entry name" value="RNA-dir_DNA_polymerase"/>
</dbReference>
<dbReference type="InterPro" id="IPR043502">
    <property type="entry name" value="DNA/RNA_pol_sf"/>
</dbReference>
<dbReference type="InterPro" id="IPR043128">
    <property type="entry name" value="Rev_trsase/Diguanyl_cyclase"/>
</dbReference>